<dbReference type="InterPro" id="IPR017923">
    <property type="entry name" value="TFIIS_N"/>
</dbReference>
<feature type="region of interest" description="Disordered" evidence="4">
    <location>
        <begin position="222"/>
        <end position="266"/>
    </location>
</feature>
<dbReference type="Gramene" id="CDX80948">
    <property type="protein sequence ID" value="CDX80948"/>
    <property type="gene ID" value="GSBRNA2T00134363001"/>
</dbReference>
<dbReference type="OMA" id="AATDCRI"/>
<keyword evidence="2 3" id="KW-0539">Nucleus</keyword>
<dbReference type="Proteomes" id="UP001295469">
    <property type="component" value="Chromosome C03"/>
</dbReference>
<dbReference type="CDD" id="cd00183">
    <property type="entry name" value="TFIIS_I"/>
    <property type="match status" value="1"/>
</dbReference>
<name>A0A816HUX5_BRANA</name>
<dbReference type="InterPro" id="IPR035441">
    <property type="entry name" value="TFIIS/LEDGF_dom_sf"/>
</dbReference>
<dbReference type="SUPFAM" id="SSF47676">
    <property type="entry name" value="Conserved domain common to transcription factors TFIIS, elongin A, CRSP70"/>
    <property type="match status" value="1"/>
</dbReference>
<dbReference type="GO" id="GO:0005634">
    <property type="term" value="C:nucleus"/>
    <property type="evidence" value="ECO:0007669"/>
    <property type="project" value="UniProtKB-SubCell"/>
</dbReference>
<comment type="subcellular location">
    <subcellularLocation>
        <location evidence="1 3">Nucleus</location>
    </subcellularLocation>
</comment>
<evidence type="ECO:0000256" key="3">
    <source>
        <dbReference type="PROSITE-ProRule" id="PRU00649"/>
    </source>
</evidence>
<dbReference type="PANTHER" id="PTHR46554">
    <property type="entry name" value="MEDIATOR OF RNA POLYMERASE II TRANSCRIPTION SUBUNIT 26A-RELATED"/>
    <property type="match status" value="1"/>
</dbReference>
<dbReference type="AlphaFoldDB" id="A0A816HUX5"/>
<evidence type="ECO:0000256" key="2">
    <source>
        <dbReference type="ARBA" id="ARBA00023242"/>
    </source>
</evidence>
<sequence length="334" mass="38214">MKPQQSAASLDRWRDYFRRGGSDIFEIIDHAIMVAATDCRIKFKSRRDKIAELLFSCRVTRCTGCHHHHSELSLPGDDEASVIVESLRKLKLMSLDVDVLKSTEIGKAVNGLRKHGSDKIRQLAKTLIAEWKELVDQWVNTTKEIAESANLSVVDEEEEFPSLPYGVDIFTPEANGFEMLNGDFFDSLDFDGNPWNSGEYNTSREDQRRPQMRIQEASFRSIKPPSSADGTRRPLKQNTEQKFKNDMVSLHKSENPMIQRRKPPQEKLKGLDADAKFEFAKRKLQESYQQHDKAKKQRTIQVLETIPKQGGGAAQKPQLKRPGMNNRSWSNGRK</sequence>
<dbReference type="SMART" id="SM00509">
    <property type="entry name" value="TFS2N"/>
    <property type="match status" value="1"/>
</dbReference>
<dbReference type="Gene3D" id="1.20.930.10">
    <property type="entry name" value="Conserved domain common to transcription factors TFIIS, elongin A, CRSP70"/>
    <property type="match status" value="1"/>
</dbReference>
<organism evidence="6">
    <name type="scientific">Brassica napus</name>
    <name type="common">Rape</name>
    <dbReference type="NCBI Taxonomy" id="3708"/>
    <lineage>
        <taxon>Eukaryota</taxon>
        <taxon>Viridiplantae</taxon>
        <taxon>Streptophyta</taxon>
        <taxon>Embryophyta</taxon>
        <taxon>Tracheophyta</taxon>
        <taxon>Spermatophyta</taxon>
        <taxon>Magnoliopsida</taxon>
        <taxon>eudicotyledons</taxon>
        <taxon>Gunneridae</taxon>
        <taxon>Pentapetalae</taxon>
        <taxon>rosids</taxon>
        <taxon>malvids</taxon>
        <taxon>Brassicales</taxon>
        <taxon>Brassicaceae</taxon>
        <taxon>Brassiceae</taxon>
        <taxon>Brassica</taxon>
    </lineage>
</organism>
<evidence type="ECO:0000259" key="5">
    <source>
        <dbReference type="PROSITE" id="PS51319"/>
    </source>
</evidence>
<evidence type="ECO:0000256" key="4">
    <source>
        <dbReference type="SAM" id="MobiDB-lite"/>
    </source>
</evidence>
<feature type="compositionally biased region" description="Polar residues" evidence="4">
    <location>
        <begin position="325"/>
        <end position="334"/>
    </location>
</feature>
<reference evidence="6" key="1">
    <citation type="submission" date="2021-01" db="EMBL/GenBank/DDBJ databases">
        <authorList>
            <consortium name="Genoscope - CEA"/>
            <person name="William W."/>
        </authorList>
    </citation>
    <scope>NUCLEOTIDE SEQUENCE</scope>
</reference>
<dbReference type="EMBL" id="HG994367">
    <property type="protein sequence ID" value="CAF1696401.1"/>
    <property type="molecule type" value="Genomic_DNA"/>
</dbReference>
<dbReference type="InterPro" id="IPR003617">
    <property type="entry name" value="TFIIS/CRSP70_N_sub"/>
</dbReference>
<dbReference type="PANTHER" id="PTHR46554:SF7">
    <property type="entry name" value="MEDIATOR OF RNA POLYMERASE II TRANSCRIPTION SUBUNIT 26B-RELATED"/>
    <property type="match status" value="1"/>
</dbReference>
<dbReference type="Pfam" id="PF08711">
    <property type="entry name" value="Med26"/>
    <property type="match status" value="1"/>
</dbReference>
<feature type="region of interest" description="Disordered" evidence="4">
    <location>
        <begin position="303"/>
        <end position="334"/>
    </location>
</feature>
<feature type="domain" description="TFIIS N-terminal" evidence="5">
    <location>
        <begin position="64"/>
        <end position="138"/>
    </location>
</feature>
<evidence type="ECO:0000256" key="1">
    <source>
        <dbReference type="ARBA" id="ARBA00004123"/>
    </source>
</evidence>
<protein>
    <submittedName>
        <fullName evidence="6">(rape) hypothetical protein</fullName>
    </submittedName>
</protein>
<dbReference type="PROSITE" id="PS51319">
    <property type="entry name" value="TFIIS_N"/>
    <property type="match status" value="1"/>
</dbReference>
<evidence type="ECO:0000313" key="6">
    <source>
        <dbReference type="EMBL" id="CAF1696401.1"/>
    </source>
</evidence>
<proteinExistence type="predicted"/>
<gene>
    <name evidence="6" type="ORF">DARMORV10_C03P02510.1</name>
</gene>
<accession>A0A816HUX5</accession>
<feature type="compositionally biased region" description="Basic and acidic residues" evidence="4">
    <location>
        <begin position="239"/>
        <end position="254"/>
    </location>
</feature>